<dbReference type="AlphaFoldDB" id="A0A1S7LDN4"/>
<name>A0A1S7LDN4_MAGMO</name>
<protein>
    <submittedName>
        <fullName evidence="2">Uncharacterized protein</fullName>
    </submittedName>
</protein>
<sequence>MKNERMLKSSGISYMEDESVH</sequence>
<gene>
    <name evidence="2" type="ORF">MAGMO_0843</name>
</gene>
<organism evidence="2">
    <name type="scientific">Magnetococcus massalia (strain MO-1)</name>
    <dbReference type="NCBI Taxonomy" id="451514"/>
    <lineage>
        <taxon>Bacteria</taxon>
        <taxon>Pseudomonadati</taxon>
        <taxon>Pseudomonadota</taxon>
        <taxon>Magnetococcia</taxon>
        <taxon>Magnetococcales</taxon>
        <taxon>Magnetococcaceae</taxon>
        <taxon>Magnetococcus</taxon>
    </lineage>
</organism>
<evidence type="ECO:0000313" key="2">
    <source>
        <dbReference type="EMBL" id="CRH05042.1"/>
    </source>
</evidence>
<evidence type="ECO:0000256" key="1">
    <source>
        <dbReference type="SAM" id="MobiDB-lite"/>
    </source>
</evidence>
<reference evidence="2" key="1">
    <citation type="submission" date="2015-04" db="EMBL/GenBank/DDBJ databases">
        <authorList>
            <person name="Syromyatnikov M.Y."/>
            <person name="Popov V.N."/>
        </authorList>
    </citation>
    <scope>NUCLEOTIDE SEQUENCE</scope>
    <source>
        <strain evidence="2">MO-1</strain>
    </source>
</reference>
<dbReference type="EMBL" id="LO017727">
    <property type="protein sequence ID" value="CRH05042.1"/>
    <property type="molecule type" value="Genomic_DNA"/>
</dbReference>
<feature type="region of interest" description="Disordered" evidence="1">
    <location>
        <begin position="1"/>
        <end position="21"/>
    </location>
</feature>
<accession>A0A1S7LDN4</accession>
<proteinExistence type="predicted"/>